<reference evidence="1" key="1">
    <citation type="submission" date="2021-01" db="EMBL/GenBank/DDBJ databases">
        <title>Whole genome shotgun sequence of Actinoplanes cyaneus NBRC 14990.</title>
        <authorList>
            <person name="Komaki H."/>
            <person name="Tamura T."/>
        </authorList>
    </citation>
    <scope>NUCLEOTIDE SEQUENCE</scope>
    <source>
        <strain evidence="1">NBRC 14990</strain>
    </source>
</reference>
<dbReference type="PANTHER" id="PTHR35340">
    <property type="entry name" value="PQQ ENZYME REPEAT PROTEIN-RELATED"/>
    <property type="match status" value="1"/>
</dbReference>
<dbReference type="InterPro" id="IPR010262">
    <property type="entry name" value="Arylsulfotransferase_bact"/>
</dbReference>
<dbReference type="Proteomes" id="UP000619479">
    <property type="component" value="Unassembled WGS sequence"/>
</dbReference>
<organism evidence="1 2">
    <name type="scientific">Actinoplanes cyaneus</name>
    <dbReference type="NCBI Taxonomy" id="52696"/>
    <lineage>
        <taxon>Bacteria</taxon>
        <taxon>Bacillati</taxon>
        <taxon>Actinomycetota</taxon>
        <taxon>Actinomycetes</taxon>
        <taxon>Micromonosporales</taxon>
        <taxon>Micromonosporaceae</taxon>
        <taxon>Actinoplanes</taxon>
    </lineage>
</organism>
<evidence type="ECO:0000313" key="2">
    <source>
        <dbReference type="Proteomes" id="UP000619479"/>
    </source>
</evidence>
<protein>
    <recommendedName>
        <fullName evidence="3">Arylsulfotransferase ASST</fullName>
    </recommendedName>
</protein>
<dbReference type="RefSeq" id="WP_203742726.1">
    <property type="nucleotide sequence ID" value="NZ_BAAAUC010000014.1"/>
</dbReference>
<dbReference type="Pfam" id="PF05935">
    <property type="entry name" value="Arylsulfotrans"/>
    <property type="match status" value="1"/>
</dbReference>
<dbReference type="EMBL" id="BOMH01000031">
    <property type="protein sequence ID" value="GID66198.1"/>
    <property type="molecule type" value="Genomic_DNA"/>
</dbReference>
<evidence type="ECO:0008006" key="3">
    <source>
        <dbReference type="Google" id="ProtNLM"/>
    </source>
</evidence>
<name>A0A919IIQ4_9ACTN</name>
<dbReference type="InterPro" id="IPR053143">
    <property type="entry name" value="Arylsulfate_ST"/>
</dbReference>
<dbReference type="PANTHER" id="PTHR35340:SF5">
    <property type="entry name" value="ASST-DOMAIN-CONTAINING PROTEIN"/>
    <property type="match status" value="1"/>
</dbReference>
<evidence type="ECO:0000313" key="1">
    <source>
        <dbReference type="EMBL" id="GID66198.1"/>
    </source>
</evidence>
<comment type="caution">
    <text evidence="1">The sequence shown here is derived from an EMBL/GenBank/DDBJ whole genome shotgun (WGS) entry which is preliminary data.</text>
</comment>
<sequence length="501" mass="55401">MPVVIEPNPGNVLSARVSVHSQVPVPVTLTARAPGHTVTVPCTGGARRDHRLALVGLRADTRYEVCAHHATTGRPLGPAMPWRSGPLPADLPTVTVRRDPGRATPGLTLFNVRRWHRATKLRPARPVELATQPMLGYLIAVDEAGQVVWYHRSELGIEDARQLPGGDLLYNYDYCAARRIDVLGRPVADWAARVATELFPLDELGRPRVPAGSVPLDADTVHHDVTLLPNGNLLFLGTELREAVDPALSMCDGTLLYNLIGDVIVEADPATGRTVREWRLLDMLDPIRRPGGRLRDGGLVTAPPGRFYRHRRHHPRDWSHANAVVLDADRNALLVSLRHHDAVLAVRYREDAGGPAGSRLWELGREGTFALASGRWFSHQHAPEVQPDGRILLYDNGVGQREPVSRAVEYRLEGDRAWQVWSHELRDGDRPVHCSRLGDANRLPGGNVLVTHGNILDDRGRLHARIVEVTPGGNVVSELRVADEQWGWCVYRAQRISSLYG</sequence>
<dbReference type="GO" id="GO:0004062">
    <property type="term" value="F:aryl sulfotransferase activity"/>
    <property type="evidence" value="ECO:0007669"/>
    <property type="project" value="InterPro"/>
</dbReference>
<dbReference type="AlphaFoldDB" id="A0A919IIQ4"/>
<accession>A0A919IIQ4</accession>
<proteinExistence type="predicted"/>
<gene>
    <name evidence="1" type="ORF">Acy02nite_40790</name>
</gene>
<keyword evidence="2" id="KW-1185">Reference proteome</keyword>